<accession>A0A183HZK2</accession>
<proteinExistence type="predicted"/>
<evidence type="ECO:0000313" key="3">
    <source>
        <dbReference type="WBParaSite" id="OFLC_0001291501-mRNA-1"/>
    </source>
</evidence>
<keyword evidence="2" id="KW-1185">Reference proteome</keyword>
<sequence>MHGVQLSWLTIACALNCDFYCLNLRNRLVIELELELDSCYRRSNLLRRSEKSSPLFLLSRELRQEYEKCPRNKKSVMDRSDAVIDTETMSTPVINCRNRRMRGKENLIAERPRITPKSQWIETTKKLQVTLQKYNETFNMQIL</sequence>
<gene>
    <name evidence="1" type="ORF">OFLC_LOCUS12914</name>
</gene>
<dbReference type="AlphaFoldDB" id="A0A183HZK2"/>
<reference evidence="3" key="1">
    <citation type="submission" date="2016-06" db="UniProtKB">
        <authorList>
            <consortium name="WormBaseParasite"/>
        </authorList>
    </citation>
    <scope>IDENTIFICATION</scope>
</reference>
<protein>
    <submittedName>
        <fullName evidence="1 3">Uncharacterized protein</fullName>
    </submittedName>
</protein>
<organism evidence="3">
    <name type="scientific">Onchocerca flexuosa</name>
    <dbReference type="NCBI Taxonomy" id="387005"/>
    <lineage>
        <taxon>Eukaryota</taxon>
        <taxon>Metazoa</taxon>
        <taxon>Ecdysozoa</taxon>
        <taxon>Nematoda</taxon>
        <taxon>Chromadorea</taxon>
        <taxon>Rhabditida</taxon>
        <taxon>Spirurina</taxon>
        <taxon>Spiruromorpha</taxon>
        <taxon>Filarioidea</taxon>
        <taxon>Onchocercidae</taxon>
        <taxon>Onchocerca</taxon>
    </lineage>
</organism>
<evidence type="ECO:0000313" key="2">
    <source>
        <dbReference type="Proteomes" id="UP000267606"/>
    </source>
</evidence>
<dbReference type="WBParaSite" id="OFLC_0001291501-mRNA-1">
    <property type="protein sequence ID" value="OFLC_0001291501-mRNA-1"/>
    <property type="gene ID" value="OFLC_0001291501"/>
</dbReference>
<evidence type="ECO:0000313" key="1">
    <source>
        <dbReference type="EMBL" id="VDP12466.1"/>
    </source>
</evidence>
<name>A0A183HZK2_9BILA</name>
<reference evidence="1 2" key="2">
    <citation type="submission" date="2018-11" db="EMBL/GenBank/DDBJ databases">
        <authorList>
            <consortium name="Pathogen Informatics"/>
        </authorList>
    </citation>
    <scope>NUCLEOTIDE SEQUENCE [LARGE SCALE GENOMIC DNA]</scope>
</reference>
<dbReference type="Proteomes" id="UP000267606">
    <property type="component" value="Unassembled WGS sequence"/>
</dbReference>
<dbReference type="EMBL" id="UZAJ01039973">
    <property type="protein sequence ID" value="VDP12466.1"/>
    <property type="molecule type" value="Genomic_DNA"/>
</dbReference>